<dbReference type="EMBL" id="BAAAHQ010000010">
    <property type="protein sequence ID" value="GAA0924447.1"/>
    <property type="molecule type" value="Genomic_DNA"/>
</dbReference>
<organism evidence="14 15">
    <name type="scientific">Nonomuraea longicatena</name>
    <dbReference type="NCBI Taxonomy" id="83682"/>
    <lineage>
        <taxon>Bacteria</taxon>
        <taxon>Bacillati</taxon>
        <taxon>Actinomycetota</taxon>
        <taxon>Actinomycetes</taxon>
        <taxon>Streptosporangiales</taxon>
        <taxon>Streptosporangiaceae</taxon>
        <taxon>Nonomuraea</taxon>
    </lineage>
</organism>
<evidence type="ECO:0000256" key="6">
    <source>
        <dbReference type="ARBA" id="ARBA00022692"/>
    </source>
</evidence>
<evidence type="ECO:0000256" key="2">
    <source>
        <dbReference type="ARBA" id="ARBA00004236"/>
    </source>
</evidence>
<feature type="domain" description="HAMP" evidence="13">
    <location>
        <begin position="107"/>
        <end position="160"/>
    </location>
</feature>
<accession>A0ABN1P931</accession>
<evidence type="ECO:0000313" key="14">
    <source>
        <dbReference type="EMBL" id="GAA0924447.1"/>
    </source>
</evidence>
<evidence type="ECO:0000256" key="10">
    <source>
        <dbReference type="ARBA" id="ARBA00023136"/>
    </source>
</evidence>
<dbReference type="SMART" id="SM00387">
    <property type="entry name" value="HATPase_c"/>
    <property type="match status" value="1"/>
</dbReference>
<evidence type="ECO:0000256" key="5">
    <source>
        <dbReference type="ARBA" id="ARBA00022679"/>
    </source>
</evidence>
<evidence type="ECO:0000256" key="11">
    <source>
        <dbReference type="SAM" id="Phobius"/>
    </source>
</evidence>
<dbReference type="Pfam" id="PF02518">
    <property type="entry name" value="HATPase_c"/>
    <property type="match status" value="1"/>
</dbReference>
<evidence type="ECO:0000259" key="12">
    <source>
        <dbReference type="PROSITE" id="PS50109"/>
    </source>
</evidence>
<dbReference type="SUPFAM" id="SSF47384">
    <property type="entry name" value="Homodimeric domain of signal transducing histidine kinase"/>
    <property type="match status" value="1"/>
</dbReference>
<name>A0ABN1P931_9ACTN</name>
<comment type="catalytic activity">
    <reaction evidence="1">
        <text>ATP + protein L-histidine = ADP + protein N-phospho-L-histidine.</text>
        <dbReference type="EC" id="2.7.13.3"/>
    </reaction>
</comment>
<evidence type="ECO:0000256" key="4">
    <source>
        <dbReference type="ARBA" id="ARBA00022553"/>
    </source>
</evidence>
<dbReference type="PRINTS" id="PR00344">
    <property type="entry name" value="BCTRLSENSOR"/>
</dbReference>
<evidence type="ECO:0000256" key="3">
    <source>
        <dbReference type="ARBA" id="ARBA00012438"/>
    </source>
</evidence>
<proteinExistence type="predicted"/>
<comment type="caution">
    <text evidence="14">The sequence shown here is derived from an EMBL/GenBank/DDBJ whole genome shotgun (WGS) entry which is preliminary data.</text>
</comment>
<reference evidence="14 15" key="1">
    <citation type="journal article" date="2019" name="Int. J. Syst. Evol. Microbiol.">
        <title>The Global Catalogue of Microorganisms (GCM) 10K type strain sequencing project: providing services to taxonomists for standard genome sequencing and annotation.</title>
        <authorList>
            <consortium name="The Broad Institute Genomics Platform"/>
            <consortium name="The Broad Institute Genome Sequencing Center for Infectious Disease"/>
            <person name="Wu L."/>
            <person name="Ma J."/>
        </authorList>
    </citation>
    <scope>NUCLEOTIDE SEQUENCE [LARGE SCALE GENOMIC DNA]</scope>
    <source>
        <strain evidence="14 15">JCM 11136</strain>
    </source>
</reference>
<dbReference type="Pfam" id="PF00672">
    <property type="entry name" value="HAMP"/>
    <property type="match status" value="1"/>
</dbReference>
<gene>
    <name evidence="14" type="ORF">GCM10009560_25120</name>
</gene>
<dbReference type="PANTHER" id="PTHR45436:SF5">
    <property type="entry name" value="SENSOR HISTIDINE KINASE TRCS"/>
    <property type="match status" value="1"/>
</dbReference>
<sequence>MRLPRRTVRFRLTLLYGGLFLASGAALLAVTYVLVKYAMDSTPVKAPAPGDLGVRADPGMGEMLSVLPPEEVESQKAEVLQQLVGASGIALALMSGLSIVLGWVVAGRTLGRIRTITATTRDISATNLHRRLALDGPADELKELGDTIDALLTRLEDAFRSQRRFVGNASHELRTPLNRQRVIGQVALADPEAGVESLRAAHERILVAGEQQARLLESLLTLSRGEAGLDVRDPFDLAALCQEVAGAREAEAAARGLVIRAQVGAAVASGHRALAERLVVNLVDNALRHNVPGGWVEVGVRTAAGSAVLTVENSGPLVPPDAVEGLFQPFQRMGAARTGEGLGLGLSIVQAVAAAHDAAVTAVARPGGGLSVTVAFPPQNA</sequence>
<evidence type="ECO:0000256" key="7">
    <source>
        <dbReference type="ARBA" id="ARBA00022777"/>
    </source>
</evidence>
<protein>
    <recommendedName>
        <fullName evidence="3">histidine kinase</fullName>
        <ecNumber evidence="3">2.7.13.3</ecNumber>
    </recommendedName>
</protein>
<dbReference type="SMART" id="SM00304">
    <property type="entry name" value="HAMP"/>
    <property type="match status" value="1"/>
</dbReference>
<dbReference type="InterPro" id="IPR003661">
    <property type="entry name" value="HisK_dim/P_dom"/>
</dbReference>
<keyword evidence="8 11" id="KW-1133">Transmembrane helix</keyword>
<dbReference type="CDD" id="cd06225">
    <property type="entry name" value="HAMP"/>
    <property type="match status" value="1"/>
</dbReference>
<dbReference type="Pfam" id="PF00512">
    <property type="entry name" value="HisKA"/>
    <property type="match status" value="1"/>
</dbReference>
<evidence type="ECO:0000256" key="1">
    <source>
        <dbReference type="ARBA" id="ARBA00000085"/>
    </source>
</evidence>
<dbReference type="RefSeq" id="WP_343949970.1">
    <property type="nucleotide sequence ID" value="NZ_BAAAHQ010000010.1"/>
</dbReference>
<dbReference type="Gene3D" id="3.30.565.10">
    <property type="entry name" value="Histidine kinase-like ATPase, C-terminal domain"/>
    <property type="match status" value="1"/>
</dbReference>
<dbReference type="InterPro" id="IPR050428">
    <property type="entry name" value="TCS_sensor_his_kinase"/>
</dbReference>
<evidence type="ECO:0000256" key="9">
    <source>
        <dbReference type="ARBA" id="ARBA00023012"/>
    </source>
</evidence>
<dbReference type="GO" id="GO:0016301">
    <property type="term" value="F:kinase activity"/>
    <property type="evidence" value="ECO:0007669"/>
    <property type="project" value="UniProtKB-KW"/>
</dbReference>
<feature type="domain" description="Histidine kinase" evidence="12">
    <location>
        <begin position="168"/>
        <end position="380"/>
    </location>
</feature>
<dbReference type="InterPro" id="IPR003660">
    <property type="entry name" value="HAMP_dom"/>
</dbReference>
<dbReference type="InterPro" id="IPR036890">
    <property type="entry name" value="HATPase_C_sf"/>
</dbReference>
<comment type="subcellular location">
    <subcellularLocation>
        <location evidence="2">Cell membrane</location>
    </subcellularLocation>
</comment>
<feature type="transmembrane region" description="Helical" evidence="11">
    <location>
        <begin position="83"/>
        <end position="106"/>
    </location>
</feature>
<keyword evidence="5" id="KW-0808">Transferase</keyword>
<dbReference type="InterPro" id="IPR004358">
    <property type="entry name" value="Sig_transdc_His_kin-like_C"/>
</dbReference>
<dbReference type="SMART" id="SM00388">
    <property type="entry name" value="HisKA"/>
    <property type="match status" value="1"/>
</dbReference>
<keyword evidence="7 14" id="KW-0418">Kinase</keyword>
<keyword evidence="15" id="KW-1185">Reference proteome</keyword>
<dbReference type="Gene3D" id="1.10.287.130">
    <property type="match status" value="1"/>
</dbReference>
<dbReference type="Proteomes" id="UP001501578">
    <property type="component" value="Unassembled WGS sequence"/>
</dbReference>
<keyword evidence="10 11" id="KW-0472">Membrane</keyword>
<dbReference type="Gene3D" id="6.10.340.10">
    <property type="match status" value="1"/>
</dbReference>
<dbReference type="PROSITE" id="PS50109">
    <property type="entry name" value="HIS_KIN"/>
    <property type="match status" value="1"/>
</dbReference>
<dbReference type="InterPro" id="IPR005467">
    <property type="entry name" value="His_kinase_dom"/>
</dbReference>
<evidence type="ECO:0000313" key="15">
    <source>
        <dbReference type="Proteomes" id="UP001501578"/>
    </source>
</evidence>
<keyword evidence="4" id="KW-0597">Phosphoprotein</keyword>
<feature type="transmembrane region" description="Helical" evidence="11">
    <location>
        <begin position="12"/>
        <end position="35"/>
    </location>
</feature>
<dbReference type="CDD" id="cd00082">
    <property type="entry name" value="HisKA"/>
    <property type="match status" value="1"/>
</dbReference>
<dbReference type="EC" id="2.7.13.3" evidence="3"/>
<dbReference type="SUPFAM" id="SSF55874">
    <property type="entry name" value="ATPase domain of HSP90 chaperone/DNA topoisomerase II/histidine kinase"/>
    <property type="match status" value="1"/>
</dbReference>
<keyword evidence="9" id="KW-0902">Two-component regulatory system</keyword>
<keyword evidence="6 11" id="KW-0812">Transmembrane</keyword>
<evidence type="ECO:0000259" key="13">
    <source>
        <dbReference type="PROSITE" id="PS50885"/>
    </source>
</evidence>
<dbReference type="InterPro" id="IPR003594">
    <property type="entry name" value="HATPase_dom"/>
</dbReference>
<dbReference type="PROSITE" id="PS50885">
    <property type="entry name" value="HAMP"/>
    <property type="match status" value="1"/>
</dbReference>
<dbReference type="InterPro" id="IPR036097">
    <property type="entry name" value="HisK_dim/P_sf"/>
</dbReference>
<dbReference type="PANTHER" id="PTHR45436">
    <property type="entry name" value="SENSOR HISTIDINE KINASE YKOH"/>
    <property type="match status" value="1"/>
</dbReference>
<evidence type="ECO:0000256" key="8">
    <source>
        <dbReference type="ARBA" id="ARBA00022989"/>
    </source>
</evidence>